<comment type="caution">
    <text evidence="1">The sequence shown here is derived from an EMBL/GenBank/DDBJ whole genome shotgun (WGS) entry which is preliminary data.</text>
</comment>
<evidence type="ECO:0000313" key="2">
    <source>
        <dbReference type="Proteomes" id="UP001215280"/>
    </source>
</evidence>
<keyword evidence="2" id="KW-1185">Reference proteome</keyword>
<reference evidence="1" key="1">
    <citation type="submission" date="2023-03" db="EMBL/GenBank/DDBJ databases">
        <title>Massive genome expansion in bonnet fungi (Mycena s.s.) driven by repeated elements and novel gene families across ecological guilds.</title>
        <authorList>
            <consortium name="Lawrence Berkeley National Laboratory"/>
            <person name="Harder C.B."/>
            <person name="Miyauchi S."/>
            <person name="Viragh M."/>
            <person name="Kuo A."/>
            <person name="Thoen E."/>
            <person name="Andreopoulos B."/>
            <person name="Lu D."/>
            <person name="Skrede I."/>
            <person name="Drula E."/>
            <person name="Henrissat B."/>
            <person name="Morin E."/>
            <person name="Kohler A."/>
            <person name="Barry K."/>
            <person name="LaButti K."/>
            <person name="Morin E."/>
            <person name="Salamov A."/>
            <person name="Lipzen A."/>
            <person name="Mereny Z."/>
            <person name="Hegedus B."/>
            <person name="Baldrian P."/>
            <person name="Stursova M."/>
            <person name="Weitz H."/>
            <person name="Taylor A."/>
            <person name="Grigoriev I.V."/>
            <person name="Nagy L.G."/>
            <person name="Martin F."/>
            <person name="Kauserud H."/>
        </authorList>
    </citation>
    <scope>NUCLEOTIDE SEQUENCE</scope>
    <source>
        <strain evidence="1">CBHHK188m</strain>
    </source>
</reference>
<accession>A0AAD7HKU5</accession>
<evidence type="ECO:0000313" key="1">
    <source>
        <dbReference type="EMBL" id="KAJ7722219.1"/>
    </source>
</evidence>
<gene>
    <name evidence="1" type="ORF">DFH07DRAFT_783893</name>
</gene>
<organism evidence="1 2">
    <name type="scientific">Mycena maculata</name>
    <dbReference type="NCBI Taxonomy" id="230809"/>
    <lineage>
        <taxon>Eukaryota</taxon>
        <taxon>Fungi</taxon>
        <taxon>Dikarya</taxon>
        <taxon>Basidiomycota</taxon>
        <taxon>Agaricomycotina</taxon>
        <taxon>Agaricomycetes</taxon>
        <taxon>Agaricomycetidae</taxon>
        <taxon>Agaricales</taxon>
        <taxon>Marasmiineae</taxon>
        <taxon>Mycenaceae</taxon>
        <taxon>Mycena</taxon>
    </lineage>
</organism>
<sequence length="101" mass="11493">MVGSKKAPIWWHFHELPGQDQFQAQVSTLLCMCQHHAREEEEAYMRVMAELDEQDDALDDGEIEIDDGCGENRFALNFAVTSQLQPTRIISFLGPKAWAKA</sequence>
<protein>
    <submittedName>
        <fullName evidence="1">Uncharacterized protein</fullName>
    </submittedName>
</protein>
<dbReference type="Proteomes" id="UP001215280">
    <property type="component" value="Unassembled WGS sequence"/>
</dbReference>
<proteinExistence type="predicted"/>
<dbReference type="AlphaFoldDB" id="A0AAD7HKU5"/>
<name>A0AAD7HKU5_9AGAR</name>
<dbReference type="EMBL" id="JARJLG010000260">
    <property type="protein sequence ID" value="KAJ7722219.1"/>
    <property type="molecule type" value="Genomic_DNA"/>
</dbReference>